<dbReference type="RefSeq" id="WP_150993652.1">
    <property type="nucleotide sequence ID" value="NZ_CP062803.1"/>
</dbReference>
<dbReference type="PANTHER" id="PTHR35604:SF2">
    <property type="entry name" value="TRANSPOSASE INSH FOR INSERTION SEQUENCE ELEMENT IS5A-RELATED"/>
    <property type="match status" value="1"/>
</dbReference>
<evidence type="ECO:0000259" key="7">
    <source>
        <dbReference type="Pfam" id="PF05598"/>
    </source>
</evidence>
<name>A0A643FI03_9BURK</name>
<dbReference type="Pfam" id="PF05598">
    <property type="entry name" value="DUF772"/>
    <property type="match status" value="1"/>
</dbReference>
<geneLocation type="plasmid" evidence="10 11">
    <name>pRK1-2</name>
</geneLocation>
<dbReference type="InterPro" id="IPR047959">
    <property type="entry name" value="Transpos_IS5"/>
</dbReference>
<feature type="domain" description="Transposase InsH N-terminal" evidence="7">
    <location>
        <begin position="14"/>
        <end position="107"/>
    </location>
</feature>
<keyword evidence="10" id="KW-0614">Plasmid</keyword>
<evidence type="ECO:0000256" key="4">
    <source>
        <dbReference type="ARBA" id="ARBA00023125"/>
    </source>
</evidence>
<dbReference type="GO" id="GO:0003677">
    <property type="term" value="F:DNA binding"/>
    <property type="evidence" value="ECO:0007669"/>
    <property type="project" value="UniProtKB-KW"/>
</dbReference>
<evidence type="ECO:0000256" key="2">
    <source>
        <dbReference type="ARBA" id="ARBA00010075"/>
    </source>
</evidence>
<dbReference type="GO" id="GO:0004803">
    <property type="term" value="F:transposase activity"/>
    <property type="evidence" value="ECO:0007669"/>
    <property type="project" value="InterPro"/>
</dbReference>
<evidence type="ECO:0000313" key="9">
    <source>
        <dbReference type="EMBL" id="QOT77075.1"/>
    </source>
</evidence>
<dbReference type="GO" id="GO:0006313">
    <property type="term" value="P:DNA transposition"/>
    <property type="evidence" value="ECO:0007669"/>
    <property type="project" value="InterPro"/>
</dbReference>
<protein>
    <submittedName>
        <fullName evidence="8">IS5 family transposase</fullName>
    </submittedName>
</protein>
<dbReference type="PANTHER" id="PTHR35604">
    <property type="entry name" value="TRANSPOSASE INSH FOR INSERTION SEQUENCE ELEMENT IS5A-RELATED"/>
    <property type="match status" value="1"/>
</dbReference>
<dbReference type="InterPro" id="IPR002559">
    <property type="entry name" value="Transposase_11"/>
</dbReference>
<keyword evidence="3" id="KW-0815">Transposition</keyword>
<evidence type="ECO:0000313" key="10">
    <source>
        <dbReference type="EMBL" id="QOT82101.1"/>
    </source>
</evidence>
<dbReference type="Proteomes" id="UP000397656">
    <property type="component" value="Plasmid pRK1-2"/>
</dbReference>
<comment type="function">
    <text evidence="1">Involved in the transposition of the insertion sequence IS5.</text>
</comment>
<evidence type="ECO:0000256" key="1">
    <source>
        <dbReference type="ARBA" id="ARBA00003544"/>
    </source>
</evidence>
<reference evidence="8 11" key="1">
    <citation type="submission" date="2020-10" db="EMBL/GenBank/DDBJ databases">
        <title>Complete genome sequence of Cupriavidus basilensis CCUG 49340T.</title>
        <authorList>
            <person name="Salva-Serra F."/>
            <person name="Donoso R.A."/>
            <person name="Cho K.H."/>
            <person name="Yoo J.A."/>
            <person name="Lee K."/>
            <person name="Yoon S.-H."/>
            <person name="Perez-Pantoja D."/>
            <person name="Moore E.R.B."/>
        </authorList>
    </citation>
    <scope>NUCLEOTIDE SEQUENCE [LARGE SCALE GENOMIC DNA]</scope>
    <source>
        <strain evidence="11">CCUG 49340</strain>
        <strain evidence="8">DSM 11853</strain>
        <plasmid evidence="10 11">pRK1-2</plasmid>
    </source>
</reference>
<dbReference type="InterPro" id="IPR008490">
    <property type="entry name" value="Transposase_InsH_N"/>
</dbReference>
<keyword evidence="4" id="KW-0238">DNA-binding</keyword>
<dbReference type="EMBL" id="CP062803">
    <property type="protein sequence ID" value="QOT77075.1"/>
    <property type="molecule type" value="Genomic_DNA"/>
</dbReference>
<organism evidence="8 11">
    <name type="scientific">Cupriavidus basilensis</name>
    <dbReference type="NCBI Taxonomy" id="68895"/>
    <lineage>
        <taxon>Bacteria</taxon>
        <taxon>Pseudomonadati</taxon>
        <taxon>Pseudomonadota</taxon>
        <taxon>Betaproteobacteria</taxon>
        <taxon>Burkholderiales</taxon>
        <taxon>Burkholderiaceae</taxon>
        <taxon>Cupriavidus</taxon>
    </lineage>
</organism>
<feature type="domain" description="Transposase IS4-like" evidence="6">
    <location>
        <begin position="136"/>
        <end position="308"/>
    </location>
</feature>
<evidence type="ECO:0000259" key="6">
    <source>
        <dbReference type="Pfam" id="PF01609"/>
    </source>
</evidence>
<dbReference type="EMBL" id="CP062803">
    <property type="protein sequence ID" value="QOT76825.1"/>
    <property type="molecule type" value="Genomic_DNA"/>
</dbReference>
<dbReference type="GeneID" id="98406791"/>
<accession>A0A643FI03</accession>
<dbReference type="Pfam" id="PF01609">
    <property type="entry name" value="DDE_Tnp_1"/>
    <property type="match status" value="1"/>
</dbReference>
<dbReference type="AlphaFoldDB" id="A0A643FI03"/>
<evidence type="ECO:0000256" key="5">
    <source>
        <dbReference type="ARBA" id="ARBA00023172"/>
    </source>
</evidence>
<dbReference type="EMBL" id="CP062806">
    <property type="protein sequence ID" value="QOT82101.1"/>
    <property type="molecule type" value="Genomic_DNA"/>
</dbReference>
<comment type="similarity">
    <text evidence="2">Belongs to the transposase 11 family.</text>
</comment>
<keyword evidence="5" id="KW-0233">DNA recombination</keyword>
<gene>
    <name evidence="8" type="ORF">F7R26_001590</name>
    <name evidence="9" type="ORF">F7R26_002980</name>
    <name evidence="10" type="ORF">F7R26_038125</name>
</gene>
<evidence type="ECO:0000313" key="8">
    <source>
        <dbReference type="EMBL" id="QOT76825.1"/>
    </source>
</evidence>
<evidence type="ECO:0000313" key="11">
    <source>
        <dbReference type="Proteomes" id="UP000397656"/>
    </source>
</evidence>
<proteinExistence type="inferred from homology"/>
<dbReference type="NCBIfam" id="NF033581">
    <property type="entry name" value="transpos_IS5_4"/>
    <property type="match status" value="1"/>
</dbReference>
<evidence type="ECO:0000256" key="3">
    <source>
        <dbReference type="ARBA" id="ARBA00022578"/>
    </source>
</evidence>
<sequence>MKQGELGLNLSTKRTRKREFLDEMSQVVPWADLVALIEPHCPKKKTGRPPFPVGTMLRVHFLQQWFGLSDPAMEEALHDVPLYREFAGLDGAMARLPDESTILRFRHLLERHDLAAQILTVVNGMLAGKGLMLKAGTVVDATLISAPTSTKNSSGERDPEMHSTRKGKQYYFGMKAHIGVDADSGLVHTVIGTAAHVSEISQAHSLLHGNETDVFGDAGFVGVHKRPEAAPGVRWHVSMLPGKRRRLDLSDRAQAMLNEIESIKAKIRGKVEHPFRVLKQQFGMAKVRYRGLAKNTAQLKTLFALSNLWMARRALLAYGV</sequence>
<dbReference type="Proteomes" id="UP000397656">
    <property type="component" value="Chromosome 1"/>
</dbReference>